<dbReference type="Pfam" id="PF19102">
    <property type="entry name" value="DUF5789"/>
    <property type="match status" value="1"/>
</dbReference>
<evidence type="ECO:0000313" key="1">
    <source>
        <dbReference type="EMBL" id="MDS0221562.1"/>
    </source>
</evidence>
<dbReference type="RefSeq" id="WP_310896202.1">
    <property type="nucleotide sequence ID" value="NZ_JAMQOM010000003.1"/>
</dbReference>
<evidence type="ECO:0000313" key="2">
    <source>
        <dbReference type="Proteomes" id="UP001253439"/>
    </source>
</evidence>
<accession>A0AAE4EX22</accession>
<protein>
    <submittedName>
        <fullName evidence="1">Uncharacterized protein</fullName>
    </submittedName>
</protein>
<dbReference type="EMBL" id="JAMQOM010000003">
    <property type="protein sequence ID" value="MDS0221562.1"/>
    <property type="molecule type" value="Genomic_DNA"/>
</dbReference>
<comment type="caution">
    <text evidence="1">The sequence shown here is derived from an EMBL/GenBank/DDBJ whole genome shotgun (WGS) entry which is preliminary data.</text>
</comment>
<sequence length="98" mass="10706">MEYSDTKQVVDESFEFPVTHTAVLEQIGSTEITSPSGDSITIQEILAPVEEESYPSSDALYTAIIGNLDDTFIGRKYYDDRGGTAIGTEVEDEATVSF</sequence>
<dbReference type="AlphaFoldDB" id="A0AAE4EX22"/>
<proteinExistence type="predicted"/>
<dbReference type="InterPro" id="IPR043899">
    <property type="entry name" value="DUF5789"/>
</dbReference>
<organism evidence="1 2">
    <name type="scientific">Haloarcula terrestris</name>
    <dbReference type="NCBI Taxonomy" id="2950533"/>
    <lineage>
        <taxon>Archaea</taxon>
        <taxon>Methanobacteriati</taxon>
        <taxon>Methanobacteriota</taxon>
        <taxon>Stenosarchaea group</taxon>
        <taxon>Halobacteria</taxon>
        <taxon>Halobacteriales</taxon>
        <taxon>Haloarculaceae</taxon>
        <taxon>Haloarcula</taxon>
    </lineage>
</organism>
<name>A0AAE4EX22_9EURY</name>
<reference evidence="1 2" key="1">
    <citation type="submission" date="2022-06" db="EMBL/GenBank/DDBJ databases">
        <title>Haloarcula sp. a new haloarchaeum isolate from saline soil.</title>
        <authorList>
            <person name="Strakova D."/>
            <person name="Galisteo C."/>
            <person name="Sanchez-Porro C."/>
            <person name="Ventosa A."/>
        </authorList>
    </citation>
    <scope>NUCLEOTIDE SEQUENCE [LARGE SCALE GENOMIC DNA]</scope>
    <source>
        <strain evidence="1 2">S1AR25-5A</strain>
    </source>
</reference>
<keyword evidence="2" id="KW-1185">Reference proteome</keyword>
<gene>
    <name evidence="1" type="ORF">NDI54_09395</name>
</gene>
<dbReference type="Proteomes" id="UP001253439">
    <property type="component" value="Unassembled WGS sequence"/>
</dbReference>